<evidence type="ECO:0000313" key="1">
    <source>
        <dbReference type="EMBL" id="EMY79235.1"/>
    </source>
</evidence>
<dbReference type="AlphaFoldDB" id="N1WJW0"/>
<gene>
    <name evidence="1" type="ORF">LEP1GSC060_3601</name>
</gene>
<comment type="caution">
    <text evidence="1">The sequence shown here is derived from an EMBL/GenBank/DDBJ whole genome shotgun (WGS) entry which is preliminary data.</text>
</comment>
<evidence type="ECO:0000313" key="2">
    <source>
        <dbReference type="Proteomes" id="UP000012313"/>
    </source>
</evidence>
<keyword evidence="2" id="KW-1185">Reference proteome</keyword>
<dbReference type="STRING" id="1218598.LEP1GSC060_3601"/>
<protein>
    <submittedName>
        <fullName evidence="1">Toxin-antitoxin system, antitoxin component domain protein</fullName>
    </submittedName>
</protein>
<dbReference type="EMBL" id="AOHC02000013">
    <property type="protein sequence ID" value="EMY79235.1"/>
    <property type="molecule type" value="Genomic_DNA"/>
</dbReference>
<sequence length="55" mass="6700">MQNPRWKDWLAQAERDFEWAGAFLYDRVFSLRLVSFANKWEKHLSKRSLIFAEPI</sequence>
<accession>N1WJW0</accession>
<organism evidence="1 2">
    <name type="scientific">Leptospira weilii serovar Ranarum str. ICFT</name>
    <dbReference type="NCBI Taxonomy" id="1218598"/>
    <lineage>
        <taxon>Bacteria</taxon>
        <taxon>Pseudomonadati</taxon>
        <taxon>Spirochaetota</taxon>
        <taxon>Spirochaetia</taxon>
        <taxon>Leptospirales</taxon>
        <taxon>Leptospiraceae</taxon>
        <taxon>Leptospira</taxon>
    </lineage>
</organism>
<name>N1WJW0_9LEPT</name>
<proteinExistence type="predicted"/>
<reference evidence="1" key="1">
    <citation type="submission" date="2013-03" db="EMBL/GenBank/DDBJ databases">
        <authorList>
            <person name="Harkins D.M."/>
            <person name="Durkin A.S."/>
            <person name="Brinkac L.M."/>
            <person name="Haft D.H."/>
            <person name="Selengut J.D."/>
            <person name="Sanka R."/>
            <person name="DePew J."/>
            <person name="Purushe J."/>
            <person name="Hartskeerl R.A."/>
            <person name="Ahmed A."/>
            <person name="van der Linden H."/>
            <person name="Goris M.G.A."/>
            <person name="Vinetz J.M."/>
            <person name="Sutton G.G."/>
            <person name="Nierman W.C."/>
            <person name="Fouts D.E."/>
        </authorList>
    </citation>
    <scope>NUCLEOTIDE SEQUENCE [LARGE SCALE GENOMIC DNA]</scope>
    <source>
        <strain evidence="1">ICFT</strain>
    </source>
</reference>
<dbReference type="Proteomes" id="UP000012313">
    <property type="component" value="Unassembled WGS sequence"/>
</dbReference>